<dbReference type="InterPro" id="IPR036049">
    <property type="entry name" value="Ribosomal_uL29_sf"/>
</dbReference>
<dbReference type="STRING" id="9643.ENSUAMP00000028523"/>
<evidence type="ECO:0000313" key="3">
    <source>
        <dbReference type="Proteomes" id="UP000291022"/>
    </source>
</evidence>
<keyword evidence="3" id="KW-1185">Reference proteome</keyword>
<dbReference type="Ensembl" id="ENSUAMT00000031854.1">
    <property type="protein sequence ID" value="ENSUAMP00000028523.1"/>
    <property type="gene ID" value="ENSUAMG00000022042.1"/>
</dbReference>
<dbReference type="AlphaFoldDB" id="A0A452S8K6"/>
<dbReference type="GO" id="GO:0022625">
    <property type="term" value="C:cytosolic large ribosomal subunit"/>
    <property type="evidence" value="ECO:0007669"/>
    <property type="project" value="InterPro"/>
</dbReference>
<reference evidence="3" key="1">
    <citation type="submission" date="2016-06" db="EMBL/GenBank/DDBJ databases">
        <title>De novo assembly and RNA-Seq shows season-dependent expression and editing in black bear kidneys.</title>
        <authorList>
            <person name="Korstanje R."/>
            <person name="Srivastava A."/>
            <person name="Sarsani V.K."/>
            <person name="Sheehan S.M."/>
            <person name="Seger R.L."/>
            <person name="Barter M.E."/>
            <person name="Lindqvist C."/>
            <person name="Brody L.C."/>
            <person name="Mullikin J.C."/>
        </authorList>
    </citation>
    <scope>NUCLEOTIDE SEQUENCE [LARGE SCALE GENOMIC DNA]</scope>
</reference>
<dbReference type="InterPro" id="IPR045059">
    <property type="entry name" value="Ribosomal_uL29_euk"/>
</dbReference>
<dbReference type="Proteomes" id="UP000291022">
    <property type="component" value="Unassembled WGS sequence"/>
</dbReference>
<accession>A0A452S8K6</accession>
<organism evidence="2 3">
    <name type="scientific">Ursus americanus</name>
    <name type="common">American black bear</name>
    <name type="synonym">Euarctos americanus</name>
    <dbReference type="NCBI Taxonomy" id="9643"/>
    <lineage>
        <taxon>Eukaryota</taxon>
        <taxon>Metazoa</taxon>
        <taxon>Chordata</taxon>
        <taxon>Craniata</taxon>
        <taxon>Vertebrata</taxon>
        <taxon>Euteleostomi</taxon>
        <taxon>Mammalia</taxon>
        <taxon>Eutheria</taxon>
        <taxon>Laurasiatheria</taxon>
        <taxon>Carnivora</taxon>
        <taxon>Caniformia</taxon>
        <taxon>Ursidae</taxon>
        <taxon>Ursus</taxon>
    </lineage>
</organism>
<dbReference type="PANTHER" id="PTHR45722:SF2">
    <property type="entry name" value="LARGE RIBOSOMAL SUBUNIT PROTEIN UL29-RELATED"/>
    <property type="match status" value="1"/>
</dbReference>
<evidence type="ECO:0000256" key="1">
    <source>
        <dbReference type="ARBA" id="ARBA00035204"/>
    </source>
</evidence>
<dbReference type="GO" id="GO:0000463">
    <property type="term" value="P:maturation of LSU-rRNA from tricistronic rRNA transcript (SSU-rRNA, 5.8S rRNA, LSU-rRNA)"/>
    <property type="evidence" value="ECO:0007669"/>
    <property type="project" value="InterPro"/>
</dbReference>
<dbReference type="GO" id="GO:0006412">
    <property type="term" value="P:translation"/>
    <property type="evidence" value="ECO:0007669"/>
    <property type="project" value="InterPro"/>
</dbReference>
<dbReference type="PANTHER" id="PTHR45722">
    <property type="entry name" value="60S RIBOSOMAL PROTEIN L35"/>
    <property type="match status" value="1"/>
</dbReference>
<evidence type="ECO:0000313" key="2">
    <source>
        <dbReference type="Ensembl" id="ENSUAMP00000028523.1"/>
    </source>
</evidence>
<reference evidence="2" key="2">
    <citation type="submission" date="2025-08" db="UniProtKB">
        <authorList>
            <consortium name="Ensembl"/>
        </authorList>
    </citation>
    <scope>IDENTIFICATION</scope>
</reference>
<proteinExistence type="predicted"/>
<dbReference type="GO" id="GO:0003735">
    <property type="term" value="F:structural constituent of ribosome"/>
    <property type="evidence" value="ECO:0007669"/>
    <property type="project" value="InterPro"/>
</dbReference>
<name>A0A452S8K6_URSAM</name>
<dbReference type="GeneTree" id="ENSGT00940000165902"/>
<dbReference type="GO" id="GO:0003729">
    <property type="term" value="F:mRNA binding"/>
    <property type="evidence" value="ECO:0007669"/>
    <property type="project" value="TreeGrafter"/>
</dbReference>
<sequence>MANIKSQDLQGKEKEMLKELDNWKVKLSQPHVSNVTGRVASKLSKIQVVHKSITCALTTLTSLRKRILEDSTRASSTSPWNCGPRKCVPRAAGSTNMRRTRRLRSSSERNCCVHCGCMWSMPEHCMSINWLGIKRNAEGNFSS</sequence>
<dbReference type="Gene3D" id="1.10.287.310">
    <property type="match status" value="1"/>
</dbReference>
<protein>
    <recommendedName>
        <fullName evidence="1">Large ribosomal subunit protein uL29</fullName>
    </recommendedName>
</protein>
<reference evidence="2" key="3">
    <citation type="submission" date="2025-09" db="UniProtKB">
        <authorList>
            <consortium name="Ensembl"/>
        </authorList>
    </citation>
    <scope>IDENTIFICATION</scope>
</reference>